<proteinExistence type="predicted"/>
<organism evidence="1 2">
    <name type="scientific">Canavalia gladiata</name>
    <name type="common">Sword bean</name>
    <name type="synonym">Dolichos gladiatus</name>
    <dbReference type="NCBI Taxonomy" id="3824"/>
    <lineage>
        <taxon>Eukaryota</taxon>
        <taxon>Viridiplantae</taxon>
        <taxon>Streptophyta</taxon>
        <taxon>Embryophyta</taxon>
        <taxon>Tracheophyta</taxon>
        <taxon>Spermatophyta</taxon>
        <taxon>Magnoliopsida</taxon>
        <taxon>eudicotyledons</taxon>
        <taxon>Gunneridae</taxon>
        <taxon>Pentapetalae</taxon>
        <taxon>rosids</taxon>
        <taxon>fabids</taxon>
        <taxon>Fabales</taxon>
        <taxon>Fabaceae</taxon>
        <taxon>Papilionoideae</taxon>
        <taxon>50 kb inversion clade</taxon>
        <taxon>NPAAA clade</taxon>
        <taxon>indigoferoid/millettioid clade</taxon>
        <taxon>Phaseoleae</taxon>
        <taxon>Canavalia</taxon>
    </lineage>
</organism>
<dbReference type="AlphaFoldDB" id="A0AAN9MGG4"/>
<name>A0AAN9MGG4_CANGL</name>
<gene>
    <name evidence="1" type="ORF">VNO77_10023</name>
</gene>
<dbReference type="Proteomes" id="UP001367508">
    <property type="component" value="Unassembled WGS sequence"/>
</dbReference>
<accession>A0AAN9MGG4</accession>
<comment type="caution">
    <text evidence="1">The sequence shown here is derived from an EMBL/GenBank/DDBJ whole genome shotgun (WGS) entry which is preliminary data.</text>
</comment>
<dbReference type="EMBL" id="JAYMYQ010000002">
    <property type="protein sequence ID" value="KAK7350948.1"/>
    <property type="molecule type" value="Genomic_DNA"/>
</dbReference>
<evidence type="ECO:0000313" key="2">
    <source>
        <dbReference type="Proteomes" id="UP001367508"/>
    </source>
</evidence>
<protein>
    <submittedName>
        <fullName evidence="1">Uncharacterized protein</fullName>
    </submittedName>
</protein>
<evidence type="ECO:0000313" key="1">
    <source>
        <dbReference type="EMBL" id="KAK7350948.1"/>
    </source>
</evidence>
<sequence>MFLTPGIYLKKHVTKPVSHKLFIWLSSILCGYLMRRKNERKENKGRDNEMKNVVVYLVAMAIPFLVREGWAQSLV</sequence>
<reference evidence="1 2" key="1">
    <citation type="submission" date="2024-01" db="EMBL/GenBank/DDBJ databases">
        <title>The genomes of 5 underutilized Papilionoideae crops provide insights into root nodulation and disease resistanc.</title>
        <authorList>
            <person name="Jiang F."/>
        </authorList>
    </citation>
    <scope>NUCLEOTIDE SEQUENCE [LARGE SCALE GENOMIC DNA]</scope>
    <source>
        <strain evidence="1">LVBAO_FW01</strain>
        <tissue evidence="1">Leaves</tissue>
    </source>
</reference>
<keyword evidence="2" id="KW-1185">Reference proteome</keyword>